<dbReference type="GeneID" id="63696009"/>
<dbReference type="OrthoDB" id="9983919at2759"/>
<dbReference type="Proteomes" id="UP000019804">
    <property type="component" value="Unassembled WGS sequence"/>
</dbReference>
<gene>
    <name evidence="2" type="ORF">EURHEDRAFT_408674</name>
</gene>
<dbReference type="EMBL" id="KK088413">
    <property type="protein sequence ID" value="EYE98342.1"/>
    <property type="molecule type" value="Genomic_DNA"/>
</dbReference>
<organism evidence="2 3">
    <name type="scientific">Aspergillus ruber (strain CBS 135680)</name>
    <dbReference type="NCBI Taxonomy" id="1388766"/>
    <lineage>
        <taxon>Eukaryota</taxon>
        <taxon>Fungi</taxon>
        <taxon>Dikarya</taxon>
        <taxon>Ascomycota</taxon>
        <taxon>Pezizomycotina</taxon>
        <taxon>Eurotiomycetes</taxon>
        <taxon>Eurotiomycetidae</taxon>
        <taxon>Eurotiales</taxon>
        <taxon>Aspergillaceae</taxon>
        <taxon>Aspergillus</taxon>
        <taxon>Aspergillus subgen. Aspergillus</taxon>
    </lineage>
</organism>
<dbReference type="STRING" id="1388766.A0A017SN02"/>
<dbReference type="PANTHER" id="PTHR35585:SF1">
    <property type="entry name" value="HHE DOMAIN PROTEIN (AFU_ORTHOLOGUE AFUA_4G00730)"/>
    <property type="match status" value="1"/>
</dbReference>
<dbReference type="AlphaFoldDB" id="A0A017SN02"/>
<proteinExistence type="predicted"/>
<protein>
    <submittedName>
        <fullName evidence="2">HHE domain protein</fullName>
    </submittedName>
</protein>
<accession>A0A017SN02</accession>
<dbReference type="HOGENOM" id="CLU_079417_0_0_1"/>
<feature type="domain" description="Hemerythrin-like" evidence="1">
    <location>
        <begin position="5"/>
        <end position="120"/>
    </location>
</feature>
<dbReference type="Gene3D" id="1.20.120.520">
    <property type="entry name" value="nmb1532 protein domain like"/>
    <property type="match status" value="1"/>
</dbReference>
<dbReference type="Pfam" id="PF01814">
    <property type="entry name" value="Hemerythrin"/>
    <property type="match status" value="1"/>
</dbReference>
<sequence length="208" mass="23925">MSSRILDTIKGDHREIESVYSRLKQASDPEELTAYQNKLTWEIARHAVGEELVVIPAIEKYVRDGRDVADKDLHEHRVIKEQLKRFQDMSSSDSDLLPTAETLMSRVLENHMGETTNDLVKLEGAITRDESNRLSRSFNRTKMFVPTRAHPSIPDRPPFETALGLMTAPVDQLVDVFRTWPEEDVDQIEPDEEYGYISPRHCKLPPIE</sequence>
<name>A0A017SN02_ASPRC</name>
<reference evidence="3" key="1">
    <citation type="journal article" date="2014" name="Nat. Commun.">
        <title>Genomic adaptations of the halophilic Dead Sea filamentous fungus Eurotium rubrum.</title>
        <authorList>
            <person name="Kis-Papo T."/>
            <person name="Weig A.R."/>
            <person name="Riley R."/>
            <person name="Persoh D."/>
            <person name="Salamov A."/>
            <person name="Sun H."/>
            <person name="Lipzen A."/>
            <person name="Wasser S.P."/>
            <person name="Rambold G."/>
            <person name="Grigoriev I.V."/>
            <person name="Nevo E."/>
        </authorList>
    </citation>
    <scope>NUCLEOTIDE SEQUENCE [LARGE SCALE GENOMIC DNA]</scope>
    <source>
        <strain evidence="3">CBS 135680</strain>
    </source>
</reference>
<evidence type="ECO:0000259" key="1">
    <source>
        <dbReference type="Pfam" id="PF01814"/>
    </source>
</evidence>
<dbReference type="RefSeq" id="XP_040642030.1">
    <property type="nucleotide sequence ID" value="XM_040780885.1"/>
</dbReference>
<keyword evidence="3" id="KW-1185">Reference proteome</keyword>
<evidence type="ECO:0000313" key="2">
    <source>
        <dbReference type="EMBL" id="EYE98342.1"/>
    </source>
</evidence>
<dbReference type="PANTHER" id="PTHR35585">
    <property type="entry name" value="HHE DOMAIN PROTEIN (AFU_ORTHOLOGUE AFUA_4G00730)"/>
    <property type="match status" value="1"/>
</dbReference>
<evidence type="ECO:0000313" key="3">
    <source>
        <dbReference type="Proteomes" id="UP000019804"/>
    </source>
</evidence>
<dbReference type="InterPro" id="IPR012312">
    <property type="entry name" value="Hemerythrin-like"/>
</dbReference>